<dbReference type="Proteomes" id="UP000253689">
    <property type="component" value="Plasmid pSPh535"/>
</dbReference>
<geneLocation type="plasmid" evidence="1 2">
    <name>pSPh535</name>
</geneLocation>
<dbReference type="AlphaFoldDB" id="A0A345DSN0"/>
<keyword evidence="1" id="KW-0614">Plasmid</keyword>
<accession>A0A345DSN0</accession>
<name>A0A345DSN0_9MOLU</name>
<evidence type="ECO:0000313" key="1">
    <source>
        <dbReference type="EMBL" id="AXF97221.1"/>
    </source>
</evidence>
<protein>
    <submittedName>
        <fullName evidence="1">Uncharacterized protein</fullName>
    </submittedName>
</protein>
<proteinExistence type="predicted"/>
<keyword evidence="2" id="KW-1185">Reference proteome</keyword>
<reference evidence="2" key="1">
    <citation type="submission" date="2018-07" db="EMBL/GenBank/DDBJ databases">
        <title>Complete Genome Sequence of Spiroplasma phoeniceum.</title>
        <authorList>
            <person name="Davis R.E."/>
            <person name="Shao J.Y."/>
            <person name="Zhao Y."/>
            <person name="Silver A."/>
            <person name="Stump z."/>
            <person name="Gasparich G."/>
        </authorList>
    </citation>
    <scope>NUCLEOTIDE SEQUENCE [LARGE SCALE GENOMIC DNA]</scope>
    <source>
        <strain evidence="2">P40</strain>
        <plasmid evidence="2">pSPh535</plasmid>
    </source>
</reference>
<organism evidence="1 2">
    <name type="scientific">Spiroplasma phoeniceum P40</name>
    <dbReference type="NCBI Taxonomy" id="1276259"/>
    <lineage>
        <taxon>Bacteria</taxon>
        <taxon>Bacillati</taxon>
        <taxon>Mycoplasmatota</taxon>
        <taxon>Mollicutes</taxon>
        <taxon>Entomoplasmatales</taxon>
        <taxon>Spiroplasmataceae</taxon>
        <taxon>Spiroplasma</taxon>
    </lineage>
</organism>
<dbReference type="EMBL" id="CP031089">
    <property type="protein sequence ID" value="AXF97221.1"/>
    <property type="molecule type" value="Genomic_DNA"/>
</dbReference>
<dbReference type="KEGG" id="sphh:SDAV_003024"/>
<dbReference type="RefSeq" id="WP_105298317.1">
    <property type="nucleotide sequence ID" value="NZ_CP031089.1"/>
</dbReference>
<evidence type="ECO:0000313" key="2">
    <source>
        <dbReference type="Proteomes" id="UP000253689"/>
    </source>
</evidence>
<sequence>MPKLKNVLLNNNSSFDSVSQVEKLVSYSNKKEYKQRPHQLKIPTMTCPINLVEAFKKEAQNKRLKYTTLMTIILEERYGKENIQNEDD</sequence>
<gene>
    <name evidence="1" type="ORF">SDAV_003024</name>
</gene>